<comment type="caution">
    <text evidence="1">The sequence shown here is derived from an EMBL/GenBank/DDBJ whole genome shotgun (WGS) entry which is preliminary data.</text>
</comment>
<evidence type="ECO:0000313" key="2">
    <source>
        <dbReference type="Proteomes" id="UP000271590"/>
    </source>
</evidence>
<sequence>MSTVAPAPVDFPFTVAAAVQMLRWGALPVGSPYSHKQIAEWCARFWSQYVEVDAPPDIERLIPILTDVDAQWELFLVNTYSVEELRTGYERVRMPIEWFEQWLRAASGENLAG</sequence>
<proteinExistence type="predicted"/>
<gene>
    <name evidence="1" type="ORF">EH244_31360</name>
</gene>
<evidence type="ECO:0000313" key="1">
    <source>
        <dbReference type="EMBL" id="RRH79970.1"/>
    </source>
</evidence>
<protein>
    <submittedName>
        <fullName evidence="1">Uncharacterized protein</fullName>
    </submittedName>
</protein>
<dbReference type="AlphaFoldDB" id="A0A3P3E0E7"/>
<organism evidence="1 2">
    <name type="scientific">Variovorax beijingensis</name>
    <dbReference type="NCBI Taxonomy" id="2496117"/>
    <lineage>
        <taxon>Bacteria</taxon>
        <taxon>Pseudomonadati</taxon>
        <taxon>Pseudomonadota</taxon>
        <taxon>Betaproteobacteria</taxon>
        <taxon>Burkholderiales</taxon>
        <taxon>Comamonadaceae</taxon>
        <taxon>Variovorax</taxon>
    </lineage>
</organism>
<reference evidence="1 2" key="1">
    <citation type="submission" date="2018-11" db="EMBL/GenBank/DDBJ databases">
        <title>The genome of Variovorax sp T529.</title>
        <authorList>
            <person name="Gao J."/>
        </authorList>
    </citation>
    <scope>NUCLEOTIDE SEQUENCE [LARGE SCALE GENOMIC DNA]</scope>
    <source>
        <strain evidence="1 2">T529</strain>
    </source>
</reference>
<dbReference type="RefSeq" id="WP_124962187.1">
    <property type="nucleotide sequence ID" value="NZ_RQXU01000044.1"/>
</dbReference>
<accession>A0A3P3E0E7</accession>
<name>A0A3P3E0E7_9BURK</name>
<dbReference type="EMBL" id="RQXU01000044">
    <property type="protein sequence ID" value="RRH79970.1"/>
    <property type="molecule type" value="Genomic_DNA"/>
</dbReference>
<dbReference type="Proteomes" id="UP000271590">
    <property type="component" value="Unassembled WGS sequence"/>
</dbReference>